<keyword evidence="2" id="KW-0547">Nucleotide-binding</keyword>
<dbReference type="PANTHER" id="PTHR43581:SF2">
    <property type="entry name" value="EXCINUCLEASE ATPASE SUBUNIT"/>
    <property type="match status" value="1"/>
</dbReference>
<dbReference type="GO" id="GO:0005524">
    <property type="term" value="F:ATP binding"/>
    <property type="evidence" value="ECO:0007669"/>
    <property type="project" value="UniProtKB-KW"/>
</dbReference>
<name>A0A7J5ALT9_9FLAO</name>
<dbReference type="InterPro" id="IPR003959">
    <property type="entry name" value="ATPase_AAA_core"/>
</dbReference>
<dbReference type="InterPro" id="IPR027417">
    <property type="entry name" value="P-loop_NTPase"/>
</dbReference>
<accession>A0A7J5ALT9</accession>
<gene>
    <name evidence="2" type="ORF">F7018_08045</name>
</gene>
<dbReference type="RefSeq" id="WP_150899530.1">
    <property type="nucleotide sequence ID" value="NZ_WAAU01000012.1"/>
</dbReference>
<sequence length="447" mass="52165">MIEKYYFKGKTYQLINQQVIEPNENVFSILVGKNGTGKSSFLEALTNEFYHQYENMRNDRLFDFNRKSIKSFFPREVIAVSTSPFDKFPLSKLHQNINGYTYLGLRDLPSANFGIAYLSKIIASLINSILNEPKQAIEISKVLDYLGYNDTIEIRFHSNTLHKMLDEILTTENLEEIFETRRFSSYRRFNKSYFFNDDETLNYDKLRHLKIVAERIKKDDLKTYFFITIDKDGLDKNFRYDYLNDDVLFLILSGFLRLRNVRLQSKEGGRTFSMKNASSGEQSIIIGILGIASKIKDNSLICIDEPELCLHPQWQERYIQILTKTFSTYRNCHFIIATHSPQIISKLSEVNSFIIDMETGITKNASEFIDHSADYQLAKIFNSPGFKNEYLSRLAFSIISKVGKSKKFDEEDISNYNIIHNQMKNLEKTDPLFSLYDLITELKVKYA</sequence>
<dbReference type="OrthoDB" id="9792800at2"/>
<dbReference type="PANTHER" id="PTHR43581">
    <property type="entry name" value="ATP/GTP PHOSPHATASE"/>
    <property type="match status" value="1"/>
</dbReference>
<evidence type="ECO:0000313" key="3">
    <source>
        <dbReference type="Proteomes" id="UP000467305"/>
    </source>
</evidence>
<dbReference type="Gene3D" id="3.40.50.300">
    <property type="entry name" value="P-loop containing nucleotide triphosphate hydrolases"/>
    <property type="match status" value="1"/>
</dbReference>
<protein>
    <submittedName>
        <fullName evidence="2">ATP-binding protein</fullName>
    </submittedName>
</protein>
<dbReference type="EMBL" id="WAAU01000012">
    <property type="protein sequence ID" value="KAB1158561.1"/>
    <property type="molecule type" value="Genomic_DNA"/>
</dbReference>
<dbReference type="AlphaFoldDB" id="A0A7J5ALT9"/>
<organism evidence="2 3">
    <name type="scientific">Tenacibaculum aiptasiae</name>
    <dbReference type="NCBI Taxonomy" id="426481"/>
    <lineage>
        <taxon>Bacteria</taxon>
        <taxon>Pseudomonadati</taxon>
        <taxon>Bacteroidota</taxon>
        <taxon>Flavobacteriia</taxon>
        <taxon>Flavobacteriales</taxon>
        <taxon>Flavobacteriaceae</taxon>
        <taxon>Tenacibaculum</taxon>
    </lineage>
</organism>
<proteinExistence type="predicted"/>
<dbReference type="SUPFAM" id="SSF52540">
    <property type="entry name" value="P-loop containing nucleoside triphosphate hydrolases"/>
    <property type="match status" value="1"/>
</dbReference>
<dbReference type="GO" id="GO:0016887">
    <property type="term" value="F:ATP hydrolysis activity"/>
    <property type="evidence" value="ECO:0007669"/>
    <property type="project" value="InterPro"/>
</dbReference>
<keyword evidence="2" id="KW-0067">ATP-binding</keyword>
<dbReference type="Proteomes" id="UP000467305">
    <property type="component" value="Unassembled WGS sequence"/>
</dbReference>
<comment type="caution">
    <text evidence="2">The sequence shown here is derived from an EMBL/GenBank/DDBJ whole genome shotgun (WGS) entry which is preliminary data.</text>
</comment>
<evidence type="ECO:0000259" key="1">
    <source>
        <dbReference type="Pfam" id="PF13304"/>
    </source>
</evidence>
<feature type="domain" description="ATPase AAA-type core" evidence="1">
    <location>
        <begin position="187"/>
        <end position="345"/>
    </location>
</feature>
<reference evidence="2 3" key="1">
    <citation type="submission" date="2019-09" db="EMBL/GenBank/DDBJ databases">
        <authorList>
            <person name="Cao W.R."/>
        </authorList>
    </citation>
    <scope>NUCLEOTIDE SEQUENCE [LARGE SCALE GENOMIC DNA]</scope>
    <source>
        <strain evidence="3">a4</strain>
    </source>
</reference>
<keyword evidence="3" id="KW-1185">Reference proteome</keyword>
<dbReference type="Pfam" id="PF13304">
    <property type="entry name" value="AAA_21"/>
    <property type="match status" value="1"/>
</dbReference>
<dbReference type="InterPro" id="IPR051396">
    <property type="entry name" value="Bact_Antivir_Def_Nuclease"/>
</dbReference>
<evidence type="ECO:0000313" key="2">
    <source>
        <dbReference type="EMBL" id="KAB1158561.1"/>
    </source>
</evidence>